<evidence type="ECO:0000313" key="8">
    <source>
        <dbReference type="Proteomes" id="UP000723714"/>
    </source>
</evidence>
<reference evidence="7 8" key="1">
    <citation type="submission" date="2021-06" db="EMBL/GenBank/DDBJ databases">
        <title>Faecalicatena sp. nov. isolated from porcine feces.</title>
        <authorList>
            <person name="Oh B.S."/>
            <person name="Lee J.H."/>
        </authorList>
    </citation>
    <scope>NUCLEOTIDE SEQUENCE [LARGE SCALE GENOMIC DNA]</scope>
    <source>
        <strain evidence="7 8">AGMB00832</strain>
    </source>
</reference>
<keyword evidence="3" id="KW-0010">Activator</keyword>
<dbReference type="Proteomes" id="UP000723714">
    <property type="component" value="Unassembled WGS sequence"/>
</dbReference>
<evidence type="ECO:0000256" key="4">
    <source>
        <dbReference type="ARBA" id="ARBA00037164"/>
    </source>
</evidence>
<evidence type="ECO:0000256" key="5">
    <source>
        <dbReference type="PROSITE-ProRule" id="PRU00169"/>
    </source>
</evidence>
<name>A0ABS6D068_9FIRM</name>
<keyword evidence="1" id="KW-0963">Cytoplasm</keyword>
<keyword evidence="7" id="KW-0238">DNA-binding</keyword>
<evidence type="ECO:0000256" key="1">
    <source>
        <dbReference type="ARBA" id="ARBA00022490"/>
    </source>
</evidence>
<protein>
    <submittedName>
        <fullName evidence="7">LytTR family DNA-binding domain-containing protein</fullName>
    </submittedName>
</protein>
<dbReference type="PANTHER" id="PTHR37299:SF3">
    <property type="entry name" value="STAGE 0 SPORULATION PROTEIN A HOMOLOG"/>
    <property type="match status" value="1"/>
</dbReference>
<sequence length="244" mass="28294">MEIAICDDERKLRAGLRKVIETKLQLDGIEYGIQEYESGEELLAGMEKILPDLLFLDIEMSGRNGMETARELRRKYKDTIIVFVTAYPDFVFQGYEVHAFHYILKPYKEEKIKEVLDKAMEEAGLLKEKYYLVEQKSKTLRLAFSKVVYFRSEGRNVEAVLTSSDEGSKKVDNFLESVRFYGKLSEIEEEMPVYFVRIHNRYLVNLKFVDKLEGNSVECGSISLPVSRAYKQETAVAFAKMMLN</sequence>
<keyword evidence="5" id="KW-0597">Phosphoprotein</keyword>
<dbReference type="Pfam" id="PF04397">
    <property type="entry name" value="LytTR"/>
    <property type="match status" value="1"/>
</dbReference>
<keyword evidence="8" id="KW-1185">Reference proteome</keyword>
<dbReference type="PANTHER" id="PTHR37299">
    <property type="entry name" value="TRANSCRIPTIONAL REGULATOR-RELATED"/>
    <property type="match status" value="1"/>
</dbReference>
<keyword evidence="2" id="KW-0902">Two-component regulatory system</keyword>
<organism evidence="7 8">
    <name type="scientific">Faecalicatena faecalis</name>
    <dbReference type="NCBI Taxonomy" id="2726362"/>
    <lineage>
        <taxon>Bacteria</taxon>
        <taxon>Bacillati</taxon>
        <taxon>Bacillota</taxon>
        <taxon>Clostridia</taxon>
        <taxon>Lachnospirales</taxon>
        <taxon>Lachnospiraceae</taxon>
        <taxon>Faecalicatena</taxon>
    </lineage>
</organism>
<comment type="function">
    <text evidence="4">Required for high-level post-exponential phase expression of a series of secreted proteins.</text>
</comment>
<evidence type="ECO:0000256" key="2">
    <source>
        <dbReference type="ARBA" id="ARBA00023012"/>
    </source>
</evidence>
<dbReference type="Pfam" id="PF00072">
    <property type="entry name" value="Response_reg"/>
    <property type="match status" value="1"/>
</dbReference>
<evidence type="ECO:0000313" key="7">
    <source>
        <dbReference type="EMBL" id="MBU3874954.1"/>
    </source>
</evidence>
<accession>A0ABS6D068</accession>
<dbReference type="InterPro" id="IPR007492">
    <property type="entry name" value="LytTR_DNA-bd_dom"/>
</dbReference>
<evidence type="ECO:0000259" key="6">
    <source>
        <dbReference type="PROSITE" id="PS50110"/>
    </source>
</evidence>
<dbReference type="RefSeq" id="WP_216239632.1">
    <property type="nucleotide sequence ID" value="NZ_JABACJ020000002.1"/>
</dbReference>
<feature type="modified residue" description="4-aspartylphosphate" evidence="5">
    <location>
        <position position="57"/>
    </location>
</feature>
<dbReference type="SMART" id="SM00448">
    <property type="entry name" value="REC"/>
    <property type="match status" value="1"/>
</dbReference>
<evidence type="ECO:0000256" key="3">
    <source>
        <dbReference type="ARBA" id="ARBA00023159"/>
    </source>
</evidence>
<dbReference type="InterPro" id="IPR001789">
    <property type="entry name" value="Sig_transdc_resp-reg_receiver"/>
</dbReference>
<dbReference type="PROSITE" id="PS50110">
    <property type="entry name" value="RESPONSE_REGULATORY"/>
    <property type="match status" value="1"/>
</dbReference>
<dbReference type="GO" id="GO:0003677">
    <property type="term" value="F:DNA binding"/>
    <property type="evidence" value="ECO:0007669"/>
    <property type="project" value="UniProtKB-KW"/>
</dbReference>
<comment type="caution">
    <text evidence="7">The sequence shown here is derived from an EMBL/GenBank/DDBJ whole genome shotgun (WGS) entry which is preliminary data.</text>
</comment>
<dbReference type="EMBL" id="JABACJ020000002">
    <property type="protein sequence ID" value="MBU3874954.1"/>
    <property type="molecule type" value="Genomic_DNA"/>
</dbReference>
<dbReference type="InterPro" id="IPR046947">
    <property type="entry name" value="LytR-like"/>
</dbReference>
<feature type="domain" description="Response regulatory" evidence="6">
    <location>
        <begin position="2"/>
        <end position="120"/>
    </location>
</feature>
<gene>
    <name evidence="7" type="ORF">HGO97_003890</name>
</gene>
<dbReference type="SMART" id="SM00850">
    <property type="entry name" value="LytTR"/>
    <property type="match status" value="1"/>
</dbReference>
<proteinExistence type="predicted"/>